<accession>A0A917F348</accession>
<name>A0A917F348_9ACTN</name>
<organism evidence="1 2">
    <name type="scientific">Marmoricola endophyticus</name>
    <dbReference type="NCBI Taxonomy" id="2040280"/>
    <lineage>
        <taxon>Bacteria</taxon>
        <taxon>Bacillati</taxon>
        <taxon>Actinomycetota</taxon>
        <taxon>Actinomycetes</taxon>
        <taxon>Propionibacteriales</taxon>
        <taxon>Nocardioidaceae</taxon>
        <taxon>Marmoricola</taxon>
    </lineage>
</organism>
<sequence length="335" mass="36583">MERVVGPFSESVVAPVRVGSRHRAGPMASEVRGPSWRRSSRGWYVPTSAPLTAEQRIVEAAAVLRPGTAVTGWAALRWMGGRWFSGASQGGRVLDDVDLVAMCREIRTPPGARVSQERLTPADVVGHDGLPVTVAARSACFLMRYAPSLTAAVVAAEMAAFSDLVSADELAAYVLDHPGWTGIERARRATRLMSENSWSPMESRLRMLWLKHGLPAVLVNPPVFDLAGRHVATPDLLEPESGLAVEYDGVEHLDVSQRRHDVGREEQMRDVGLEYVTVLGPDLAAPERLAARMERAVRRAASTRRVRSWTTTPPPGWLGADTVAERRALRARHAA</sequence>
<proteinExistence type="predicted"/>
<evidence type="ECO:0000313" key="2">
    <source>
        <dbReference type="Proteomes" id="UP000649179"/>
    </source>
</evidence>
<dbReference type="AlphaFoldDB" id="A0A917F348"/>
<reference evidence="1" key="1">
    <citation type="journal article" date="2014" name="Int. J. Syst. Evol. Microbiol.">
        <title>Complete genome sequence of Corynebacterium casei LMG S-19264T (=DSM 44701T), isolated from a smear-ripened cheese.</title>
        <authorList>
            <consortium name="US DOE Joint Genome Institute (JGI-PGF)"/>
            <person name="Walter F."/>
            <person name="Albersmeier A."/>
            <person name="Kalinowski J."/>
            <person name="Ruckert C."/>
        </authorList>
    </citation>
    <scope>NUCLEOTIDE SEQUENCE</scope>
    <source>
        <strain evidence="1">CGMCC 1.16067</strain>
    </source>
</reference>
<comment type="caution">
    <text evidence="1">The sequence shown here is derived from an EMBL/GenBank/DDBJ whole genome shotgun (WGS) entry which is preliminary data.</text>
</comment>
<keyword evidence="2" id="KW-1185">Reference proteome</keyword>
<reference evidence="1" key="2">
    <citation type="submission" date="2020-09" db="EMBL/GenBank/DDBJ databases">
        <authorList>
            <person name="Sun Q."/>
            <person name="Zhou Y."/>
        </authorList>
    </citation>
    <scope>NUCLEOTIDE SEQUENCE</scope>
    <source>
        <strain evidence="1">CGMCC 1.16067</strain>
    </source>
</reference>
<evidence type="ECO:0008006" key="3">
    <source>
        <dbReference type="Google" id="ProtNLM"/>
    </source>
</evidence>
<dbReference type="EMBL" id="BMKQ01000001">
    <property type="protein sequence ID" value="GGF43969.1"/>
    <property type="molecule type" value="Genomic_DNA"/>
</dbReference>
<dbReference type="Proteomes" id="UP000649179">
    <property type="component" value="Unassembled WGS sequence"/>
</dbReference>
<evidence type="ECO:0000313" key="1">
    <source>
        <dbReference type="EMBL" id="GGF43969.1"/>
    </source>
</evidence>
<protein>
    <recommendedName>
        <fullName evidence="3">DUF559 domain-containing protein</fullName>
    </recommendedName>
</protein>
<gene>
    <name evidence="1" type="ORF">GCM10011519_17240</name>
</gene>
<dbReference type="RefSeq" id="WP_188779409.1">
    <property type="nucleotide sequence ID" value="NZ_BMKQ01000001.1"/>
</dbReference>